<organism evidence="2">
    <name type="scientific">Ajellomyces dermatitidis (strain ATCC 18188 / CBS 674.68)</name>
    <name type="common">Blastomyces dermatitidis</name>
    <dbReference type="NCBI Taxonomy" id="653446"/>
    <lineage>
        <taxon>Eukaryota</taxon>
        <taxon>Fungi</taxon>
        <taxon>Dikarya</taxon>
        <taxon>Ascomycota</taxon>
        <taxon>Pezizomycotina</taxon>
        <taxon>Eurotiomycetes</taxon>
        <taxon>Eurotiomycetidae</taxon>
        <taxon>Onygenales</taxon>
        <taxon>Ajellomycetaceae</taxon>
        <taxon>Blastomyces</taxon>
    </lineage>
</organism>
<proteinExistence type="predicted"/>
<accession>A0A0J9ENW0</accession>
<name>A0A0J9ENW0_AJEDA</name>
<feature type="compositionally biased region" description="Acidic residues" evidence="1">
    <location>
        <begin position="45"/>
        <end position="59"/>
    </location>
</feature>
<evidence type="ECO:0000256" key="1">
    <source>
        <dbReference type="SAM" id="MobiDB-lite"/>
    </source>
</evidence>
<dbReference type="Proteomes" id="UP000007802">
    <property type="component" value="Unassembled WGS sequence"/>
</dbReference>
<gene>
    <name evidence="2" type="ORF">BDDG_12279</name>
</gene>
<reference evidence="2" key="1">
    <citation type="submission" date="2010-03" db="EMBL/GenBank/DDBJ databases">
        <title>Annotation of Blastomyces dermatitidis strain ATCC 18188.</title>
        <authorList>
            <consortium name="The Broad Institute Genome Sequencing Platform"/>
            <consortium name="Broad Institute Genome Sequencing Center for Infectious Disease."/>
            <person name="Cuomo C."/>
            <person name="Klein B."/>
            <person name="Sullivan T."/>
            <person name="Heitman J."/>
            <person name="Young S."/>
            <person name="Zeng Q."/>
            <person name="Gargeya S."/>
            <person name="Alvarado L."/>
            <person name="Berlin A.M."/>
            <person name="Chapman S.B."/>
            <person name="Chen Z."/>
            <person name="Freedman E."/>
            <person name="Gellesch M."/>
            <person name="Goldberg J."/>
            <person name="Griggs A."/>
            <person name="Gujja S."/>
            <person name="Heilman E."/>
            <person name="Heiman D."/>
            <person name="Howarth C."/>
            <person name="Mehta T."/>
            <person name="Neiman D."/>
            <person name="Pearson M."/>
            <person name="Roberts A."/>
            <person name="Saif S."/>
            <person name="Shea T."/>
            <person name="Shenoy N."/>
            <person name="Sisk P."/>
            <person name="Stolte C."/>
            <person name="Sykes S."/>
            <person name="White J."/>
            <person name="Yandava C."/>
            <person name="Haas B."/>
            <person name="Nusbaum C."/>
            <person name="Birren B."/>
        </authorList>
    </citation>
    <scope>NUCLEOTIDE SEQUENCE</scope>
    <source>
        <strain evidence="2">ATCC 18188</strain>
    </source>
</reference>
<sequence length="102" mass="11887">MSLKKKSTAVKMSAVSMVKKALILEKLFQLLSQKKHDTLLHMSDREEETDEETDEEKTDENEMKENNEEEDIEMNEREESQKTAVEAADNEELQVELKVEVE</sequence>
<feature type="region of interest" description="Disordered" evidence="1">
    <location>
        <begin position="39"/>
        <end position="102"/>
    </location>
</feature>
<dbReference type="AlphaFoldDB" id="A0A0J9ENW0"/>
<evidence type="ECO:0000313" key="2">
    <source>
        <dbReference type="EMBL" id="KMW67731.1"/>
    </source>
</evidence>
<dbReference type="EMBL" id="GG749431">
    <property type="protein sequence ID" value="KMW67731.1"/>
    <property type="molecule type" value="Genomic_DNA"/>
</dbReference>
<protein>
    <submittedName>
        <fullName evidence="2">Uncharacterized protein</fullName>
    </submittedName>
</protein>